<reference evidence="2 3" key="1">
    <citation type="submission" date="2018-02" db="EMBL/GenBank/DDBJ databases">
        <title>The genomes of Aspergillus section Nigri reveals drivers in fungal speciation.</title>
        <authorList>
            <consortium name="DOE Joint Genome Institute"/>
            <person name="Vesth T.C."/>
            <person name="Nybo J."/>
            <person name="Theobald S."/>
            <person name="Brandl J."/>
            <person name="Frisvad J.C."/>
            <person name="Nielsen K.F."/>
            <person name="Lyhne E.K."/>
            <person name="Kogle M.E."/>
            <person name="Kuo A."/>
            <person name="Riley R."/>
            <person name="Clum A."/>
            <person name="Nolan M."/>
            <person name="Lipzen A."/>
            <person name="Salamov A."/>
            <person name="Henrissat B."/>
            <person name="Wiebenga A."/>
            <person name="De vries R.P."/>
            <person name="Grigoriev I.V."/>
            <person name="Mortensen U.H."/>
            <person name="Andersen M.R."/>
            <person name="Baker S.E."/>
        </authorList>
    </citation>
    <scope>NUCLEOTIDE SEQUENCE [LARGE SCALE GENOMIC DNA]</scope>
    <source>
        <strain evidence="2 3">CBS 114.80</strain>
    </source>
</reference>
<dbReference type="EMBL" id="KZ825543">
    <property type="protein sequence ID" value="PYI28725.1"/>
    <property type="molecule type" value="Genomic_DNA"/>
</dbReference>
<gene>
    <name evidence="2" type="ORF">BP00DRAFT_255650</name>
</gene>
<accession>A0A2V5HW83</accession>
<dbReference type="Proteomes" id="UP000248817">
    <property type="component" value="Unassembled WGS sequence"/>
</dbReference>
<name>A0A2V5HW83_9EURO</name>
<feature type="transmembrane region" description="Helical" evidence="1">
    <location>
        <begin position="65"/>
        <end position="85"/>
    </location>
</feature>
<keyword evidence="1" id="KW-0812">Transmembrane</keyword>
<organism evidence="2 3">
    <name type="scientific">Aspergillus indologenus CBS 114.80</name>
    <dbReference type="NCBI Taxonomy" id="1450541"/>
    <lineage>
        <taxon>Eukaryota</taxon>
        <taxon>Fungi</taxon>
        <taxon>Dikarya</taxon>
        <taxon>Ascomycota</taxon>
        <taxon>Pezizomycotina</taxon>
        <taxon>Eurotiomycetes</taxon>
        <taxon>Eurotiomycetidae</taxon>
        <taxon>Eurotiales</taxon>
        <taxon>Aspergillaceae</taxon>
        <taxon>Aspergillus</taxon>
        <taxon>Aspergillus subgen. Circumdati</taxon>
    </lineage>
</organism>
<keyword evidence="1" id="KW-1133">Transmembrane helix</keyword>
<protein>
    <submittedName>
        <fullName evidence="2">Uncharacterized protein</fullName>
    </submittedName>
</protein>
<evidence type="ECO:0000313" key="2">
    <source>
        <dbReference type="EMBL" id="PYI28725.1"/>
    </source>
</evidence>
<keyword evidence="1" id="KW-0472">Membrane</keyword>
<dbReference type="AlphaFoldDB" id="A0A2V5HW83"/>
<sequence>MDRYWTGLRSNCSMRSGERPLTTLGTEYSTYINVSVRRKVPGRFGQLCVSRLLFFLFRMARMGKIIRHGLFFWTGICLLRGAWLLTYNLGDSGFVCLRCILNHRGLSESDSLVSFSWLLVLTYPLRISMGRPIRHLE</sequence>
<proteinExistence type="predicted"/>
<evidence type="ECO:0000313" key="3">
    <source>
        <dbReference type="Proteomes" id="UP000248817"/>
    </source>
</evidence>
<evidence type="ECO:0000256" key="1">
    <source>
        <dbReference type="SAM" id="Phobius"/>
    </source>
</evidence>
<keyword evidence="3" id="KW-1185">Reference proteome</keyword>